<dbReference type="InterPro" id="IPR033985">
    <property type="entry name" value="SusD-like_N"/>
</dbReference>
<feature type="domain" description="SusD-like N-terminal" evidence="8">
    <location>
        <begin position="98"/>
        <end position="224"/>
    </location>
</feature>
<dbReference type="Pfam" id="PF07980">
    <property type="entry name" value="SusD_RagB"/>
    <property type="match status" value="1"/>
</dbReference>
<proteinExistence type="inferred from homology"/>
<keyword evidence="5" id="KW-0998">Cell outer membrane</keyword>
<sequence>MNNYKYVLLFFLAASLAACENFANLDKVSPQDQIETDLAVTDLNSARAALNGVYNRMQDADIVFDGWLATPQYFSDEAIFTGTFPTRLEFGNFNVFPSNTTMATVFSDFYRAINVANNIIELIPTIDDPSLTDAVVNDIVGQARFVRGLTYFYLTQGWGDVPLVTKATSGDALGDELNVPANPRAEVLDQVIADFEFARDNITETSFDRANAAAAEGMLARVYLVQGRYGEALTAATNVLGEGFDLTTVPYLQDQLFALTFTPTDGNSLNFFYGPAEFGGRHSIEPSAKLIGAFEPGDARFASSIDTASASVPFSLKYRDFVGANAGTDPILFLRHAELVLIAAEAEAEAGNFGMASMWLNQVRARAGLDPITLDASNYVDAILQERFVELSMESGHRLWDLRRRGMAEEVLGPLGYESCDAVWPLPLRDVDRNINLQQNNCCNC</sequence>
<evidence type="ECO:0000256" key="2">
    <source>
        <dbReference type="ARBA" id="ARBA00006275"/>
    </source>
</evidence>
<keyword evidence="4" id="KW-0472">Membrane</keyword>
<dbReference type="InterPro" id="IPR011990">
    <property type="entry name" value="TPR-like_helical_dom_sf"/>
</dbReference>
<evidence type="ECO:0000313" key="10">
    <source>
        <dbReference type="Proteomes" id="UP000321580"/>
    </source>
</evidence>
<protein>
    <submittedName>
        <fullName evidence="9">RagB/SusD family nutrient uptake outer membrane protein</fullName>
    </submittedName>
</protein>
<dbReference type="Pfam" id="PF14322">
    <property type="entry name" value="SusD-like_3"/>
    <property type="match status" value="1"/>
</dbReference>
<evidence type="ECO:0000256" key="6">
    <source>
        <dbReference type="SAM" id="SignalP"/>
    </source>
</evidence>
<dbReference type="PROSITE" id="PS51257">
    <property type="entry name" value="PROKAR_LIPOPROTEIN"/>
    <property type="match status" value="1"/>
</dbReference>
<organism evidence="9 10">
    <name type="scientific">Phaeodactylibacter luteus</name>
    <dbReference type="NCBI Taxonomy" id="1564516"/>
    <lineage>
        <taxon>Bacteria</taxon>
        <taxon>Pseudomonadati</taxon>
        <taxon>Bacteroidota</taxon>
        <taxon>Saprospiria</taxon>
        <taxon>Saprospirales</taxon>
        <taxon>Haliscomenobacteraceae</taxon>
        <taxon>Phaeodactylibacter</taxon>
    </lineage>
</organism>
<comment type="subcellular location">
    <subcellularLocation>
        <location evidence="1">Cell outer membrane</location>
    </subcellularLocation>
</comment>
<accession>A0A5C6RG47</accession>
<dbReference type="RefSeq" id="WP_147169355.1">
    <property type="nucleotide sequence ID" value="NZ_VOOR01000067.1"/>
</dbReference>
<dbReference type="AlphaFoldDB" id="A0A5C6RG47"/>
<comment type="similarity">
    <text evidence="2">Belongs to the SusD family.</text>
</comment>
<dbReference type="GO" id="GO:0009279">
    <property type="term" value="C:cell outer membrane"/>
    <property type="evidence" value="ECO:0007669"/>
    <property type="project" value="UniProtKB-SubCell"/>
</dbReference>
<feature type="signal peptide" evidence="6">
    <location>
        <begin position="1"/>
        <end position="23"/>
    </location>
</feature>
<keyword evidence="3 6" id="KW-0732">Signal</keyword>
<evidence type="ECO:0000256" key="5">
    <source>
        <dbReference type="ARBA" id="ARBA00023237"/>
    </source>
</evidence>
<keyword evidence="10" id="KW-1185">Reference proteome</keyword>
<evidence type="ECO:0000256" key="3">
    <source>
        <dbReference type="ARBA" id="ARBA00022729"/>
    </source>
</evidence>
<name>A0A5C6RG47_9BACT</name>
<evidence type="ECO:0000259" key="8">
    <source>
        <dbReference type="Pfam" id="PF14322"/>
    </source>
</evidence>
<feature type="domain" description="RagB/SusD" evidence="7">
    <location>
        <begin position="321"/>
        <end position="411"/>
    </location>
</feature>
<comment type="caution">
    <text evidence="9">The sequence shown here is derived from an EMBL/GenBank/DDBJ whole genome shotgun (WGS) entry which is preliminary data.</text>
</comment>
<dbReference type="Gene3D" id="1.25.40.390">
    <property type="match status" value="1"/>
</dbReference>
<dbReference type="InterPro" id="IPR012944">
    <property type="entry name" value="SusD_RagB_dom"/>
</dbReference>
<dbReference type="EMBL" id="VOOR01000067">
    <property type="protein sequence ID" value="TXB61306.1"/>
    <property type="molecule type" value="Genomic_DNA"/>
</dbReference>
<evidence type="ECO:0000313" key="9">
    <source>
        <dbReference type="EMBL" id="TXB61306.1"/>
    </source>
</evidence>
<evidence type="ECO:0000256" key="4">
    <source>
        <dbReference type="ARBA" id="ARBA00023136"/>
    </source>
</evidence>
<evidence type="ECO:0000256" key="1">
    <source>
        <dbReference type="ARBA" id="ARBA00004442"/>
    </source>
</evidence>
<gene>
    <name evidence="9" type="ORF">FRY97_19790</name>
</gene>
<dbReference type="OrthoDB" id="9792139at2"/>
<dbReference type="CDD" id="cd08977">
    <property type="entry name" value="SusD"/>
    <property type="match status" value="1"/>
</dbReference>
<dbReference type="SUPFAM" id="SSF48452">
    <property type="entry name" value="TPR-like"/>
    <property type="match status" value="1"/>
</dbReference>
<feature type="chain" id="PRO_5022795279" evidence="6">
    <location>
        <begin position="24"/>
        <end position="445"/>
    </location>
</feature>
<evidence type="ECO:0000259" key="7">
    <source>
        <dbReference type="Pfam" id="PF07980"/>
    </source>
</evidence>
<dbReference type="Proteomes" id="UP000321580">
    <property type="component" value="Unassembled WGS sequence"/>
</dbReference>
<reference evidence="9 10" key="1">
    <citation type="submission" date="2019-08" db="EMBL/GenBank/DDBJ databases">
        <title>Genome of Phaeodactylibacter luteus.</title>
        <authorList>
            <person name="Bowman J.P."/>
        </authorList>
    </citation>
    <scope>NUCLEOTIDE SEQUENCE [LARGE SCALE GENOMIC DNA]</scope>
    <source>
        <strain evidence="9 10">KCTC 42180</strain>
    </source>
</reference>